<dbReference type="EMBL" id="CAJOBA010090039">
    <property type="protein sequence ID" value="CAF4480327.1"/>
    <property type="molecule type" value="Genomic_DNA"/>
</dbReference>
<dbReference type="AlphaFoldDB" id="A0A8S2GAW2"/>
<evidence type="ECO:0000313" key="1">
    <source>
        <dbReference type="EMBL" id="CAF1642505.1"/>
    </source>
</evidence>
<proteinExistence type="predicted"/>
<gene>
    <name evidence="1" type="ORF">OVA965_LOCUS44363</name>
    <name evidence="2" type="ORF">TMI583_LOCUS47120</name>
</gene>
<reference evidence="1" key="1">
    <citation type="submission" date="2021-02" db="EMBL/GenBank/DDBJ databases">
        <authorList>
            <person name="Nowell W R."/>
        </authorList>
    </citation>
    <scope>NUCLEOTIDE SEQUENCE</scope>
</reference>
<dbReference type="Proteomes" id="UP000682733">
    <property type="component" value="Unassembled WGS sequence"/>
</dbReference>
<feature type="non-terminal residue" evidence="1">
    <location>
        <position position="1"/>
    </location>
</feature>
<dbReference type="Proteomes" id="UP000677228">
    <property type="component" value="Unassembled WGS sequence"/>
</dbReference>
<protein>
    <submittedName>
        <fullName evidence="1">Uncharacterized protein</fullName>
    </submittedName>
</protein>
<comment type="caution">
    <text evidence="1">The sequence shown here is derived from an EMBL/GenBank/DDBJ whole genome shotgun (WGS) entry which is preliminary data.</text>
</comment>
<accession>A0A8S2GAW2</accession>
<evidence type="ECO:0000313" key="2">
    <source>
        <dbReference type="EMBL" id="CAF4480327.1"/>
    </source>
</evidence>
<name>A0A8S2GAW2_9BILA</name>
<organism evidence="1 3">
    <name type="scientific">Didymodactylos carnosus</name>
    <dbReference type="NCBI Taxonomy" id="1234261"/>
    <lineage>
        <taxon>Eukaryota</taxon>
        <taxon>Metazoa</taxon>
        <taxon>Spiralia</taxon>
        <taxon>Gnathifera</taxon>
        <taxon>Rotifera</taxon>
        <taxon>Eurotatoria</taxon>
        <taxon>Bdelloidea</taxon>
        <taxon>Philodinida</taxon>
        <taxon>Philodinidae</taxon>
        <taxon>Didymodactylos</taxon>
    </lineage>
</organism>
<evidence type="ECO:0000313" key="3">
    <source>
        <dbReference type="Proteomes" id="UP000677228"/>
    </source>
</evidence>
<sequence length="50" mass="5456">DVPTQGRLQVGPFILTPAFGMLLQGGNTTVNIEYSPDADTAKKYEEVIIF</sequence>
<dbReference type="EMBL" id="CAJNOK010062931">
    <property type="protein sequence ID" value="CAF1642505.1"/>
    <property type="molecule type" value="Genomic_DNA"/>
</dbReference>